<dbReference type="RefSeq" id="WP_112748118.1">
    <property type="nucleotide sequence ID" value="NZ_QMFY01000009.1"/>
</dbReference>
<feature type="transmembrane region" description="Helical" evidence="6">
    <location>
        <begin position="367"/>
        <end position="390"/>
    </location>
</feature>
<dbReference type="AlphaFoldDB" id="A0A364XZ17"/>
<feature type="transmembrane region" description="Helical" evidence="6">
    <location>
        <begin position="41"/>
        <end position="60"/>
    </location>
</feature>
<keyword evidence="8" id="KW-1185">Reference proteome</keyword>
<name>A0A364XZ17_9BACT</name>
<evidence type="ECO:0000256" key="1">
    <source>
        <dbReference type="ARBA" id="ARBA00004651"/>
    </source>
</evidence>
<feature type="transmembrane region" description="Helical" evidence="6">
    <location>
        <begin position="12"/>
        <end position="29"/>
    </location>
</feature>
<dbReference type="Proteomes" id="UP000251889">
    <property type="component" value="Unassembled WGS sequence"/>
</dbReference>
<feature type="transmembrane region" description="Helical" evidence="6">
    <location>
        <begin position="425"/>
        <end position="444"/>
    </location>
</feature>
<keyword evidence="3 6" id="KW-0812">Transmembrane</keyword>
<evidence type="ECO:0000256" key="3">
    <source>
        <dbReference type="ARBA" id="ARBA00022692"/>
    </source>
</evidence>
<keyword evidence="5 6" id="KW-0472">Membrane</keyword>
<reference evidence="7 8" key="1">
    <citation type="submission" date="2018-06" db="EMBL/GenBank/DDBJ databases">
        <title>Chryseolinea flavus sp. nov., a member of the phylum Bacteroidetes isolated from soil.</title>
        <authorList>
            <person name="Li Y."/>
            <person name="Wang J."/>
        </authorList>
    </citation>
    <scope>NUCLEOTIDE SEQUENCE [LARGE SCALE GENOMIC DNA]</scope>
    <source>
        <strain evidence="7 8">SDU1-6</strain>
    </source>
</reference>
<evidence type="ECO:0000313" key="8">
    <source>
        <dbReference type="Proteomes" id="UP000251889"/>
    </source>
</evidence>
<evidence type="ECO:0000256" key="4">
    <source>
        <dbReference type="ARBA" id="ARBA00022989"/>
    </source>
</evidence>
<dbReference type="OrthoDB" id="9814608at2"/>
<feature type="transmembrane region" description="Helical" evidence="6">
    <location>
        <begin position="118"/>
        <end position="137"/>
    </location>
</feature>
<dbReference type="PANTHER" id="PTHR30250">
    <property type="entry name" value="PST FAMILY PREDICTED COLANIC ACID TRANSPORTER"/>
    <property type="match status" value="1"/>
</dbReference>
<feature type="transmembrane region" description="Helical" evidence="6">
    <location>
        <begin position="396"/>
        <end position="413"/>
    </location>
</feature>
<evidence type="ECO:0000313" key="7">
    <source>
        <dbReference type="EMBL" id="RAV99771.1"/>
    </source>
</evidence>
<feature type="transmembrane region" description="Helical" evidence="6">
    <location>
        <begin position="450"/>
        <end position="470"/>
    </location>
</feature>
<dbReference type="PANTHER" id="PTHR30250:SF11">
    <property type="entry name" value="O-ANTIGEN TRANSPORTER-RELATED"/>
    <property type="match status" value="1"/>
</dbReference>
<feature type="transmembrane region" description="Helical" evidence="6">
    <location>
        <begin position="217"/>
        <end position="236"/>
    </location>
</feature>
<feature type="transmembrane region" description="Helical" evidence="6">
    <location>
        <begin position="177"/>
        <end position="196"/>
    </location>
</feature>
<dbReference type="Pfam" id="PF13440">
    <property type="entry name" value="Polysacc_synt_3"/>
    <property type="match status" value="1"/>
</dbReference>
<dbReference type="InterPro" id="IPR050833">
    <property type="entry name" value="Poly_Biosynth_Transport"/>
</dbReference>
<keyword evidence="2" id="KW-1003">Cell membrane</keyword>
<protein>
    <submittedName>
        <fullName evidence="7">Polysaccharide biosynthesis protein</fullName>
    </submittedName>
</protein>
<feature type="transmembrane region" description="Helical" evidence="6">
    <location>
        <begin position="338"/>
        <end position="355"/>
    </location>
</feature>
<feature type="transmembrane region" description="Helical" evidence="6">
    <location>
        <begin position="301"/>
        <end position="318"/>
    </location>
</feature>
<keyword evidence="4 6" id="KW-1133">Transmembrane helix</keyword>
<sequence>MSKIKKLAGETVLYGLGSIVPRFLNFLLVSLHTRVLPAGEYGIITDILAFVAFLNVIYAFGMETAYFRFATKSENDEKHIFNLAQTTVIAVSVVTSLVLIIFARPIANDMGFAGNVDYLYWTIGIMFIDALVIVPFARLRLQKKGLTFALGKVINVLIVIALNIYFLKVIYDPEVGFAYVLLATLIGNAFFLLFFSRTLLSWRPTYDRRITREMFRYAYPVMLTGLPAMINEMFSRKTLRYWLPEGYYPGKTENEILGIFGATYKFAVVMNLAILAFRYAAEPFFFSNAADKNSPELFARVNHYFTLLCCVILLGVSINLDILKLFLGNSQYYDGLRIVPVLLLGYLFLGIYYNLSVWFKLTDKTYYGTYITLGGAIITIVGNYFLVPIAGIDGSSWATFICYFTMTVVCYLLGRKYYPIPYKVVQGISYITLTLALVYAINSIVIENIWLASSFHMLVFVAYLLIIYFLERKDLKASRR</sequence>
<feature type="transmembrane region" description="Helical" evidence="6">
    <location>
        <begin position="149"/>
        <end position="171"/>
    </location>
</feature>
<proteinExistence type="predicted"/>
<gene>
    <name evidence="7" type="ORF">DQQ10_17145</name>
</gene>
<feature type="transmembrane region" description="Helical" evidence="6">
    <location>
        <begin position="80"/>
        <end position="106"/>
    </location>
</feature>
<organism evidence="7 8">
    <name type="scientific">Pseudochryseolinea flava</name>
    <dbReference type="NCBI Taxonomy" id="2059302"/>
    <lineage>
        <taxon>Bacteria</taxon>
        <taxon>Pseudomonadati</taxon>
        <taxon>Bacteroidota</taxon>
        <taxon>Cytophagia</taxon>
        <taxon>Cytophagales</taxon>
        <taxon>Fulvivirgaceae</taxon>
        <taxon>Pseudochryseolinea</taxon>
    </lineage>
</organism>
<accession>A0A364XZ17</accession>
<evidence type="ECO:0000256" key="2">
    <source>
        <dbReference type="ARBA" id="ARBA00022475"/>
    </source>
</evidence>
<evidence type="ECO:0000256" key="5">
    <source>
        <dbReference type="ARBA" id="ARBA00023136"/>
    </source>
</evidence>
<dbReference type="GO" id="GO:0005886">
    <property type="term" value="C:plasma membrane"/>
    <property type="evidence" value="ECO:0007669"/>
    <property type="project" value="UniProtKB-SubCell"/>
</dbReference>
<feature type="transmembrane region" description="Helical" evidence="6">
    <location>
        <begin position="256"/>
        <end position="280"/>
    </location>
</feature>
<comment type="caution">
    <text evidence="7">The sequence shown here is derived from an EMBL/GenBank/DDBJ whole genome shotgun (WGS) entry which is preliminary data.</text>
</comment>
<dbReference type="EMBL" id="QMFY01000009">
    <property type="protein sequence ID" value="RAV99771.1"/>
    <property type="molecule type" value="Genomic_DNA"/>
</dbReference>
<comment type="subcellular location">
    <subcellularLocation>
        <location evidence="1">Cell membrane</location>
        <topology evidence="1">Multi-pass membrane protein</topology>
    </subcellularLocation>
</comment>
<evidence type="ECO:0000256" key="6">
    <source>
        <dbReference type="SAM" id="Phobius"/>
    </source>
</evidence>